<evidence type="ECO:0000256" key="7">
    <source>
        <dbReference type="ARBA" id="ARBA00023204"/>
    </source>
</evidence>
<dbReference type="InterPro" id="IPR036895">
    <property type="entry name" value="Uracil-DNA_glycosylase-like_sf"/>
</dbReference>
<evidence type="ECO:0000256" key="1">
    <source>
        <dbReference type="ARBA" id="ARBA00022485"/>
    </source>
</evidence>
<proteinExistence type="predicted"/>
<dbReference type="SUPFAM" id="SSF52141">
    <property type="entry name" value="Uracil-DNA glycosylase-like"/>
    <property type="match status" value="1"/>
</dbReference>
<name>A0A0F9UFK4_9ZZZZ</name>
<sequence length="189" mass="21128">MSNLQECNLCAERSYCRAPVSGCGDMNAEVCWLGRNPGYDEDQLGRPFVGNAGGKLNEGLNLTGLTRAKCWIDNISKCMTPKDVVPTQQCRKTCSSVWLLPTLCELKRLRLVVALGNEALHYFLNQSMVSELHGTIFPVPHAKVGQEGVAVFISYHPSAALRSTMMNNHFKSDMQRLKHYLMRQHLVTT</sequence>
<keyword evidence="4" id="KW-0378">Hydrolase</keyword>
<evidence type="ECO:0000256" key="6">
    <source>
        <dbReference type="ARBA" id="ARBA00023014"/>
    </source>
</evidence>
<feature type="domain" description="Uracil-DNA glycosylase-like" evidence="8">
    <location>
        <begin position="21"/>
        <end position="178"/>
    </location>
</feature>
<keyword evidence="2" id="KW-0479">Metal-binding</keyword>
<accession>A0A0F9UFK4</accession>
<dbReference type="GO" id="GO:0006281">
    <property type="term" value="P:DNA repair"/>
    <property type="evidence" value="ECO:0007669"/>
    <property type="project" value="UniProtKB-KW"/>
</dbReference>
<dbReference type="SMART" id="SM00987">
    <property type="entry name" value="UreE_C"/>
    <property type="match status" value="1"/>
</dbReference>
<evidence type="ECO:0000313" key="9">
    <source>
        <dbReference type="EMBL" id="KKN52373.1"/>
    </source>
</evidence>
<evidence type="ECO:0000256" key="5">
    <source>
        <dbReference type="ARBA" id="ARBA00023004"/>
    </source>
</evidence>
<evidence type="ECO:0000256" key="4">
    <source>
        <dbReference type="ARBA" id="ARBA00022801"/>
    </source>
</evidence>
<dbReference type="SMART" id="SM00986">
    <property type="entry name" value="UDG"/>
    <property type="match status" value="1"/>
</dbReference>
<dbReference type="Pfam" id="PF03167">
    <property type="entry name" value="UDG"/>
    <property type="match status" value="1"/>
</dbReference>
<comment type="caution">
    <text evidence="9">The sequence shown here is derived from an EMBL/GenBank/DDBJ whole genome shotgun (WGS) entry which is preliminary data.</text>
</comment>
<dbReference type="AlphaFoldDB" id="A0A0F9UFK4"/>
<evidence type="ECO:0000256" key="2">
    <source>
        <dbReference type="ARBA" id="ARBA00022723"/>
    </source>
</evidence>
<reference evidence="9" key="1">
    <citation type="journal article" date="2015" name="Nature">
        <title>Complex archaea that bridge the gap between prokaryotes and eukaryotes.</title>
        <authorList>
            <person name="Spang A."/>
            <person name="Saw J.H."/>
            <person name="Jorgensen S.L."/>
            <person name="Zaremba-Niedzwiedzka K."/>
            <person name="Martijn J."/>
            <person name="Lind A.E."/>
            <person name="van Eijk R."/>
            <person name="Schleper C."/>
            <person name="Guy L."/>
            <person name="Ettema T.J."/>
        </authorList>
    </citation>
    <scope>NUCLEOTIDE SEQUENCE</scope>
</reference>
<dbReference type="EMBL" id="LAZR01001021">
    <property type="protein sequence ID" value="KKN52373.1"/>
    <property type="molecule type" value="Genomic_DNA"/>
</dbReference>
<keyword evidence="5" id="KW-0408">Iron</keyword>
<dbReference type="GO" id="GO:0046872">
    <property type="term" value="F:metal ion binding"/>
    <property type="evidence" value="ECO:0007669"/>
    <property type="project" value="UniProtKB-KW"/>
</dbReference>
<keyword evidence="6" id="KW-0411">Iron-sulfur</keyword>
<evidence type="ECO:0000259" key="8">
    <source>
        <dbReference type="SMART" id="SM00986"/>
    </source>
</evidence>
<dbReference type="GO" id="GO:0097506">
    <property type="term" value="F:deaminated base DNA N-glycosylase activity"/>
    <property type="evidence" value="ECO:0007669"/>
    <property type="project" value="UniProtKB-ARBA"/>
</dbReference>
<organism evidence="9">
    <name type="scientific">marine sediment metagenome</name>
    <dbReference type="NCBI Taxonomy" id="412755"/>
    <lineage>
        <taxon>unclassified sequences</taxon>
        <taxon>metagenomes</taxon>
        <taxon>ecological metagenomes</taxon>
    </lineage>
</organism>
<keyword evidence="7" id="KW-0234">DNA repair</keyword>
<dbReference type="PANTHER" id="PTHR33693:SF3">
    <property type="entry name" value="TYPE-5 URACIL-DNA GLYCOSYLASE"/>
    <property type="match status" value="1"/>
</dbReference>
<evidence type="ECO:0000256" key="3">
    <source>
        <dbReference type="ARBA" id="ARBA00022763"/>
    </source>
</evidence>
<dbReference type="GO" id="GO:0051539">
    <property type="term" value="F:4 iron, 4 sulfur cluster binding"/>
    <property type="evidence" value="ECO:0007669"/>
    <property type="project" value="UniProtKB-KW"/>
</dbReference>
<dbReference type="InterPro" id="IPR051536">
    <property type="entry name" value="UDG_Type-4/5"/>
</dbReference>
<dbReference type="Gene3D" id="3.40.470.10">
    <property type="entry name" value="Uracil-DNA glycosylase-like domain"/>
    <property type="match status" value="1"/>
</dbReference>
<dbReference type="CDD" id="cd10030">
    <property type="entry name" value="UDG-F4_TTUDGA_SPO1dp_like"/>
    <property type="match status" value="1"/>
</dbReference>
<dbReference type="PANTHER" id="PTHR33693">
    <property type="entry name" value="TYPE-5 URACIL-DNA GLYCOSYLASE"/>
    <property type="match status" value="1"/>
</dbReference>
<protein>
    <recommendedName>
        <fullName evidence="8">Uracil-DNA glycosylase-like domain-containing protein</fullName>
    </recommendedName>
</protein>
<gene>
    <name evidence="9" type="ORF">LCGC14_0612900</name>
</gene>
<dbReference type="InterPro" id="IPR005122">
    <property type="entry name" value="Uracil-DNA_glycosylase-like"/>
</dbReference>
<keyword evidence="3" id="KW-0227">DNA damage</keyword>
<keyword evidence="1" id="KW-0004">4Fe-4S</keyword>